<keyword evidence="13 15" id="KW-0368">Histidine biosynthesis</keyword>
<dbReference type="EMBL" id="BKAM01000058">
    <property type="protein sequence ID" value="GEP73227.1"/>
    <property type="molecule type" value="Genomic_DNA"/>
</dbReference>
<evidence type="ECO:0000256" key="8">
    <source>
        <dbReference type="ARBA" id="ARBA00022605"/>
    </source>
</evidence>
<comment type="domain">
    <text evidence="15">Lacks the C-terminal regulatory region which is replaced by HisZ.</text>
</comment>
<comment type="caution">
    <text evidence="17">The sequence shown here is derived from an EMBL/GenBank/DDBJ whole genome shotgun (WGS) entry which is preliminary data.</text>
</comment>
<evidence type="ECO:0000256" key="13">
    <source>
        <dbReference type="ARBA" id="ARBA00023102"/>
    </source>
</evidence>
<dbReference type="EC" id="2.4.2.17" evidence="5 15"/>
<dbReference type="NCBIfam" id="TIGR00070">
    <property type="entry name" value="hisG"/>
    <property type="match status" value="1"/>
</dbReference>
<comment type="pathway">
    <text evidence="3 15">Amino-acid biosynthesis; L-histidine biosynthesis; L-histidine from 5-phospho-alpha-D-ribose 1-diphosphate: step 1/9.</text>
</comment>
<dbReference type="HAMAP" id="MF_01018">
    <property type="entry name" value="HisG_Short"/>
    <property type="match status" value="1"/>
</dbReference>
<dbReference type="Proteomes" id="UP000321569">
    <property type="component" value="Unassembled WGS sequence"/>
</dbReference>
<accession>A0A512PPW5</accession>
<dbReference type="GO" id="GO:0005524">
    <property type="term" value="F:ATP binding"/>
    <property type="evidence" value="ECO:0007669"/>
    <property type="project" value="UniProtKB-KW"/>
</dbReference>
<evidence type="ECO:0000256" key="7">
    <source>
        <dbReference type="ARBA" id="ARBA00022490"/>
    </source>
</evidence>
<dbReference type="CDD" id="cd13595">
    <property type="entry name" value="PBP2_HisGs"/>
    <property type="match status" value="1"/>
</dbReference>
<gene>
    <name evidence="15 17" type="primary">hisG</name>
    <name evidence="17" type="ORF">LRA02_20950</name>
</gene>
<keyword evidence="11 15" id="KW-0547">Nucleotide-binding</keyword>
<evidence type="ECO:0000256" key="6">
    <source>
        <dbReference type="ARBA" id="ARBA00020998"/>
    </source>
</evidence>
<evidence type="ECO:0000256" key="4">
    <source>
        <dbReference type="ARBA" id="ARBA00009489"/>
    </source>
</evidence>
<comment type="subcellular location">
    <subcellularLocation>
        <location evidence="2 15">Cytoplasm</location>
    </subcellularLocation>
</comment>
<dbReference type="PROSITE" id="PS01316">
    <property type="entry name" value="ATP_P_PHORIBOSYLTR"/>
    <property type="match status" value="1"/>
</dbReference>
<dbReference type="GO" id="GO:0000105">
    <property type="term" value="P:L-histidine biosynthetic process"/>
    <property type="evidence" value="ECO:0007669"/>
    <property type="project" value="UniProtKB-UniRule"/>
</dbReference>
<keyword evidence="10 15" id="KW-0808">Transferase</keyword>
<comment type="function">
    <text evidence="14 15">Catalyzes the condensation of ATP and 5-phosphoribose 1-diphosphate to form N'-(5'-phosphoribosyl)-ATP (PR-ATP). Has a crucial role in the pathway because the rate of histidine biosynthesis seems to be controlled primarily by regulation of HisG enzymatic activity.</text>
</comment>
<dbReference type="PANTHER" id="PTHR21403:SF8">
    <property type="entry name" value="ATP PHOSPHORIBOSYLTRANSFERASE"/>
    <property type="match status" value="1"/>
</dbReference>
<evidence type="ECO:0000256" key="1">
    <source>
        <dbReference type="ARBA" id="ARBA00000915"/>
    </source>
</evidence>
<evidence type="ECO:0000256" key="14">
    <source>
        <dbReference type="ARBA" id="ARBA00024861"/>
    </source>
</evidence>
<evidence type="ECO:0000256" key="10">
    <source>
        <dbReference type="ARBA" id="ARBA00022679"/>
    </source>
</evidence>
<evidence type="ECO:0000256" key="11">
    <source>
        <dbReference type="ARBA" id="ARBA00022741"/>
    </source>
</evidence>
<feature type="domain" description="ATP phosphoribosyltransferase catalytic" evidence="16">
    <location>
        <begin position="54"/>
        <end position="203"/>
    </location>
</feature>
<evidence type="ECO:0000256" key="3">
    <source>
        <dbReference type="ARBA" id="ARBA00004667"/>
    </source>
</evidence>
<evidence type="ECO:0000313" key="17">
    <source>
        <dbReference type="EMBL" id="GEP73227.1"/>
    </source>
</evidence>
<organism evidence="17 18">
    <name type="scientific">Lentilactobacillus rapi</name>
    <dbReference type="NCBI Taxonomy" id="481723"/>
    <lineage>
        <taxon>Bacteria</taxon>
        <taxon>Bacillati</taxon>
        <taxon>Bacillota</taxon>
        <taxon>Bacilli</taxon>
        <taxon>Lactobacillales</taxon>
        <taxon>Lactobacillaceae</taxon>
        <taxon>Lentilactobacillus</taxon>
    </lineage>
</organism>
<evidence type="ECO:0000256" key="9">
    <source>
        <dbReference type="ARBA" id="ARBA00022676"/>
    </source>
</evidence>
<dbReference type="Pfam" id="PF01634">
    <property type="entry name" value="HisG"/>
    <property type="match status" value="1"/>
</dbReference>
<keyword evidence="9 15" id="KW-0328">Glycosyltransferase</keyword>
<evidence type="ECO:0000313" key="18">
    <source>
        <dbReference type="Proteomes" id="UP000321569"/>
    </source>
</evidence>
<protein>
    <recommendedName>
        <fullName evidence="6 15">ATP phosphoribosyltransferase</fullName>
        <shortName evidence="15">ATP-PRT</shortName>
        <shortName evidence="15">ATP-PRTase</shortName>
        <ecNumber evidence="5 15">2.4.2.17</ecNumber>
    </recommendedName>
</protein>
<comment type="similarity">
    <text evidence="4 15">Belongs to the ATP phosphoribosyltransferase family. Short subfamily.</text>
</comment>
<comment type="subunit">
    <text evidence="15">Heteromultimer composed of HisG and HisZ subunits.</text>
</comment>
<dbReference type="InterPro" id="IPR001348">
    <property type="entry name" value="ATP_PRibTrfase_HisG"/>
</dbReference>
<dbReference type="InterPro" id="IPR018198">
    <property type="entry name" value="ATP_PRibTrfase_CS"/>
</dbReference>
<dbReference type="InterPro" id="IPR013820">
    <property type="entry name" value="ATP_PRibTrfase_cat"/>
</dbReference>
<evidence type="ECO:0000256" key="5">
    <source>
        <dbReference type="ARBA" id="ARBA00011946"/>
    </source>
</evidence>
<dbReference type="AlphaFoldDB" id="A0A512PPW5"/>
<dbReference type="GO" id="GO:0005737">
    <property type="term" value="C:cytoplasm"/>
    <property type="evidence" value="ECO:0007669"/>
    <property type="project" value="UniProtKB-SubCell"/>
</dbReference>
<reference evidence="17 18" key="1">
    <citation type="submission" date="2019-07" db="EMBL/GenBank/DDBJ databases">
        <title>Whole genome shotgun sequence of Lactobacillus rapi NBRC 109618.</title>
        <authorList>
            <person name="Hosoyama A."/>
            <person name="Uohara A."/>
            <person name="Ohji S."/>
            <person name="Ichikawa N."/>
        </authorList>
    </citation>
    <scope>NUCLEOTIDE SEQUENCE [LARGE SCALE GENOMIC DNA]</scope>
    <source>
        <strain evidence="17 18">NBRC 109618</strain>
    </source>
</reference>
<keyword evidence="7 15" id="KW-0963">Cytoplasm</keyword>
<evidence type="ECO:0000256" key="2">
    <source>
        <dbReference type="ARBA" id="ARBA00004496"/>
    </source>
</evidence>
<proteinExistence type="inferred from homology"/>
<dbReference type="InterPro" id="IPR024893">
    <property type="entry name" value="ATP_PRibTrfase_HisG_short"/>
</dbReference>
<keyword evidence="12 15" id="KW-0067">ATP-binding</keyword>
<dbReference type="FunFam" id="3.40.190.10:FF:000008">
    <property type="entry name" value="ATP phosphoribosyltransferase"/>
    <property type="match status" value="1"/>
</dbReference>
<dbReference type="UniPathway" id="UPA00031">
    <property type="reaction ID" value="UER00006"/>
</dbReference>
<name>A0A512PPW5_9LACO</name>
<evidence type="ECO:0000259" key="16">
    <source>
        <dbReference type="Pfam" id="PF01634"/>
    </source>
</evidence>
<dbReference type="RefSeq" id="WP_054748185.1">
    <property type="nucleotide sequence ID" value="NZ_BKAM01000058.1"/>
</dbReference>
<comment type="catalytic activity">
    <reaction evidence="1 15">
        <text>1-(5-phospho-beta-D-ribosyl)-ATP + diphosphate = 5-phospho-alpha-D-ribose 1-diphosphate + ATP</text>
        <dbReference type="Rhea" id="RHEA:18473"/>
        <dbReference type="ChEBI" id="CHEBI:30616"/>
        <dbReference type="ChEBI" id="CHEBI:33019"/>
        <dbReference type="ChEBI" id="CHEBI:58017"/>
        <dbReference type="ChEBI" id="CHEBI:73183"/>
        <dbReference type="EC" id="2.4.2.17"/>
    </reaction>
</comment>
<sequence>MTPLKIALTKGRTEEQVIPLLEASGINCEGLKNKKRGLIFDEDPRYEIILVKGPDVLTYLNNGSVQIGIVGSDILDEQQNSQYAMLDLSVGKCRFVLASTSSFNPQQPRRKIIATKYPNITKRYFQGIGEDVEIIKIEGSVELSPLIGLADAIVDIVETGNTLRENNLHVYAKLQPVNTKLVVNRLALRQFKPQIRELITNLQQADADYAKSNLIKE</sequence>
<keyword evidence="8 15" id="KW-0028">Amino-acid biosynthesis</keyword>
<dbReference type="PANTHER" id="PTHR21403">
    <property type="entry name" value="ATP PHOSPHORIBOSYLTRANSFERASE ATP-PRTASE"/>
    <property type="match status" value="1"/>
</dbReference>
<dbReference type="Gene3D" id="3.40.190.10">
    <property type="entry name" value="Periplasmic binding protein-like II"/>
    <property type="match status" value="2"/>
</dbReference>
<dbReference type="OrthoDB" id="9801867at2"/>
<dbReference type="GO" id="GO:0003879">
    <property type="term" value="F:ATP phosphoribosyltransferase activity"/>
    <property type="evidence" value="ECO:0007669"/>
    <property type="project" value="UniProtKB-UniRule"/>
</dbReference>
<evidence type="ECO:0000256" key="15">
    <source>
        <dbReference type="HAMAP-Rule" id="MF_01018"/>
    </source>
</evidence>
<dbReference type="SUPFAM" id="SSF53850">
    <property type="entry name" value="Periplasmic binding protein-like II"/>
    <property type="match status" value="1"/>
</dbReference>
<dbReference type="STRING" id="1423795.FD12_GL002083"/>
<evidence type="ECO:0000256" key="12">
    <source>
        <dbReference type="ARBA" id="ARBA00022840"/>
    </source>
</evidence>